<dbReference type="AlphaFoldDB" id="A0A285GJ97"/>
<reference evidence="7 8" key="1">
    <citation type="submission" date="2017-09" db="EMBL/GenBank/DDBJ databases">
        <authorList>
            <person name="Ehlers B."/>
            <person name="Leendertz F.H."/>
        </authorList>
    </citation>
    <scope>NUCLEOTIDE SEQUENCE [LARGE SCALE GENOMIC DNA]</scope>
    <source>
        <strain evidence="7 8">CGMCC 4.6857</strain>
    </source>
</reference>
<dbReference type="SMART" id="SM00862">
    <property type="entry name" value="Trans_reg_C"/>
    <property type="match status" value="1"/>
</dbReference>
<dbReference type="PRINTS" id="PR00364">
    <property type="entry name" value="DISEASERSIST"/>
</dbReference>
<dbReference type="InterPro" id="IPR036388">
    <property type="entry name" value="WH-like_DNA-bd_sf"/>
</dbReference>
<dbReference type="Pfam" id="PF00486">
    <property type="entry name" value="Trans_reg_C"/>
    <property type="match status" value="1"/>
</dbReference>
<keyword evidence="8" id="KW-1185">Reference proteome</keyword>
<evidence type="ECO:0000256" key="4">
    <source>
        <dbReference type="ARBA" id="ARBA00023163"/>
    </source>
</evidence>
<name>A0A285GJ97_9ACTN</name>
<dbReference type="SUPFAM" id="SSF46894">
    <property type="entry name" value="C-terminal effector domain of the bipartite response regulators"/>
    <property type="match status" value="1"/>
</dbReference>
<dbReference type="InterPro" id="IPR002182">
    <property type="entry name" value="NB-ARC"/>
</dbReference>
<dbReference type="PANTHER" id="PTHR35807:SF1">
    <property type="entry name" value="TRANSCRIPTIONAL REGULATOR REDD"/>
    <property type="match status" value="1"/>
</dbReference>
<dbReference type="InterPro" id="IPR051677">
    <property type="entry name" value="AfsR-DnrI-RedD_regulator"/>
</dbReference>
<evidence type="ECO:0000313" key="7">
    <source>
        <dbReference type="EMBL" id="SNY23535.1"/>
    </source>
</evidence>
<evidence type="ECO:0000313" key="8">
    <source>
        <dbReference type="Proteomes" id="UP000219612"/>
    </source>
</evidence>
<dbReference type="SUPFAM" id="SSF48452">
    <property type="entry name" value="TPR-like"/>
    <property type="match status" value="3"/>
</dbReference>
<protein>
    <submittedName>
        <fullName evidence="7">DNA-binding transcriptional activator of the SARP family</fullName>
    </submittedName>
</protein>
<evidence type="ECO:0000256" key="2">
    <source>
        <dbReference type="ARBA" id="ARBA00023015"/>
    </source>
</evidence>
<feature type="domain" description="OmpR/PhoB-type" evidence="6">
    <location>
        <begin position="1"/>
        <end position="96"/>
    </location>
</feature>
<feature type="DNA-binding region" description="OmpR/PhoB-type" evidence="5">
    <location>
        <begin position="1"/>
        <end position="96"/>
    </location>
</feature>
<dbReference type="InterPro" id="IPR005158">
    <property type="entry name" value="BTAD"/>
</dbReference>
<proteinExistence type="inferred from homology"/>
<dbReference type="SMART" id="SM01043">
    <property type="entry name" value="BTAD"/>
    <property type="match status" value="1"/>
</dbReference>
<dbReference type="Pfam" id="PF13374">
    <property type="entry name" value="TPR_10"/>
    <property type="match status" value="1"/>
</dbReference>
<dbReference type="Pfam" id="PF00931">
    <property type="entry name" value="NB-ARC"/>
    <property type="match status" value="1"/>
</dbReference>
<dbReference type="Pfam" id="PF13424">
    <property type="entry name" value="TPR_12"/>
    <property type="match status" value="2"/>
</dbReference>
<dbReference type="Proteomes" id="UP000219612">
    <property type="component" value="Unassembled WGS sequence"/>
</dbReference>
<dbReference type="InterPro" id="IPR016032">
    <property type="entry name" value="Sig_transdc_resp-reg_C-effctor"/>
</dbReference>
<dbReference type="Gene3D" id="1.25.40.10">
    <property type="entry name" value="Tetratricopeptide repeat domain"/>
    <property type="match status" value="3"/>
</dbReference>
<accession>A0A285GJ97</accession>
<organism evidence="7 8">
    <name type="scientific">Paractinoplanes atraurantiacus</name>
    <dbReference type="NCBI Taxonomy" id="1036182"/>
    <lineage>
        <taxon>Bacteria</taxon>
        <taxon>Bacillati</taxon>
        <taxon>Actinomycetota</taxon>
        <taxon>Actinomycetes</taxon>
        <taxon>Micromonosporales</taxon>
        <taxon>Micromonosporaceae</taxon>
        <taxon>Paractinoplanes</taxon>
    </lineage>
</organism>
<evidence type="ECO:0000259" key="6">
    <source>
        <dbReference type="PROSITE" id="PS51755"/>
    </source>
</evidence>
<dbReference type="GO" id="GO:0006355">
    <property type="term" value="P:regulation of DNA-templated transcription"/>
    <property type="evidence" value="ECO:0007669"/>
    <property type="project" value="InterPro"/>
</dbReference>
<gene>
    <name evidence="7" type="ORF">SAMN05421748_10256</name>
</gene>
<dbReference type="PANTHER" id="PTHR35807">
    <property type="entry name" value="TRANSCRIPTIONAL REGULATOR REDD-RELATED"/>
    <property type="match status" value="1"/>
</dbReference>
<dbReference type="InterPro" id="IPR019734">
    <property type="entry name" value="TPR_rpt"/>
</dbReference>
<evidence type="ECO:0000256" key="5">
    <source>
        <dbReference type="PROSITE-ProRule" id="PRU01091"/>
    </source>
</evidence>
<dbReference type="GO" id="GO:0003677">
    <property type="term" value="F:DNA binding"/>
    <property type="evidence" value="ECO:0007669"/>
    <property type="project" value="UniProtKB-UniRule"/>
</dbReference>
<dbReference type="RefSeq" id="WP_097318840.1">
    <property type="nucleotide sequence ID" value="NZ_OBDY01000002.1"/>
</dbReference>
<dbReference type="GO" id="GO:0043531">
    <property type="term" value="F:ADP binding"/>
    <property type="evidence" value="ECO:0007669"/>
    <property type="project" value="InterPro"/>
</dbReference>
<dbReference type="CDD" id="cd15831">
    <property type="entry name" value="BTAD"/>
    <property type="match status" value="1"/>
</dbReference>
<dbReference type="Gene3D" id="1.10.10.10">
    <property type="entry name" value="Winged helix-like DNA-binding domain superfamily/Winged helix DNA-binding domain"/>
    <property type="match status" value="1"/>
</dbReference>
<evidence type="ECO:0000256" key="3">
    <source>
        <dbReference type="ARBA" id="ARBA00023125"/>
    </source>
</evidence>
<dbReference type="SUPFAM" id="SSF52540">
    <property type="entry name" value="P-loop containing nucleoside triphosphate hydrolases"/>
    <property type="match status" value="1"/>
</dbReference>
<comment type="similarity">
    <text evidence="1">Belongs to the AfsR/DnrI/RedD regulatory family.</text>
</comment>
<dbReference type="OrthoDB" id="7628974at2"/>
<dbReference type="PROSITE" id="PS51755">
    <property type="entry name" value="OMPR_PHOB"/>
    <property type="match status" value="1"/>
</dbReference>
<sequence>MTEVRLRLLGAVELRVDGTDVPLGPARQRTVLAALAVDAGRPVQIDTIVDRVWGLSPPEQVRGVLYSYVNRLRGALRVARDRAVLARRSGGYALDIDPSCVDLLLFDRLARGGSASELDAALALWHGPALAGLTGEWVSRTRDLLTHRRLETTAGWARAQLAAGRAEAVIDVLRPLAGKHPLVEPLAALLIEALHRQGRGAEALDRWAAVRRHLVAELGTEPGPELRALHRTLLRPAPSTPNSLPADTAAFTGRRPEVDRLLHCGPGVQAVAGMPGVGKTALAVHVAHRLRGAFPDGQLYVNLHGHTAGRDAAGPTDVLATLLIADGLDPRRLPSGLEARSALWRARMAERRTVIVLDDAAGSDQVIPLLPAGSTCLVLITSRRFLGDLPGDAVPVSLDVLTADEAGTMFRRLAPARPDDPAELVAACGHLPLAVALLARLLRRHPGWTVADLLRETHERLLDATAEHASIAAAFDLSYRHLPATRQRLFRLLARHPGTDFEPYAVAALAELPVAAALAELDALHADNLLTEMGRRRYTMHDLIRSYGQRLAEPDAAALGRLLDFYAATANAADARLARLTRPGPPPAPLPEDLDPLAWLRAERANLTACLAVAEKPGQIVSLTAGMAELLRRDGPWSEALTRHAAAVAVASGLERANALVDLATVRRLTGDYPGAVRDAREALSGYGSMGDRLGGANALTVLAKALSREAGYLESMPVIARALGAYRTLGDRHGEAGALVELAIARGMTSDFHGARQLLGQALARYRSLGDRPGEAYALRILGVAHGRVGDFTGARQLLTEALELYRRLGARLGEALTRNDLGRVVAGLGDYPAAVGALRAALTSHRRLDHRMGESTALLYLGAALRRSGDPAGAATALREALAIDREIHNRSGEAMVLNELGALHRLTGDAGRARTAHREALAVAGQVHSPFDRALALAGLGQCDVAGGRAPEGAAQLRTALRILRRIDAAEAAEVAADLEALLREARKN</sequence>
<dbReference type="Pfam" id="PF03704">
    <property type="entry name" value="BTAD"/>
    <property type="match status" value="1"/>
</dbReference>
<keyword evidence="2" id="KW-0805">Transcription regulation</keyword>
<dbReference type="InterPro" id="IPR011990">
    <property type="entry name" value="TPR-like_helical_dom_sf"/>
</dbReference>
<dbReference type="InterPro" id="IPR027417">
    <property type="entry name" value="P-loop_NTPase"/>
</dbReference>
<dbReference type="GO" id="GO:0000160">
    <property type="term" value="P:phosphorelay signal transduction system"/>
    <property type="evidence" value="ECO:0007669"/>
    <property type="project" value="InterPro"/>
</dbReference>
<evidence type="ECO:0000256" key="1">
    <source>
        <dbReference type="ARBA" id="ARBA00005820"/>
    </source>
</evidence>
<keyword evidence="4" id="KW-0804">Transcription</keyword>
<keyword evidence="3 5" id="KW-0238">DNA-binding</keyword>
<dbReference type="EMBL" id="OBDY01000002">
    <property type="protein sequence ID" value="SNY23535.1"/>
    <property type="molecule type" value="Genomic_DNA"/>
</dbReference>
<dbReference type="InterPro" id="IPR001867">
    <property type="entry name" value="OmpR/PhoB-type_DNA-bd"/>
</dbReference>
<dbReference type="SMART" id="SM00028">
    <property type="entry name" value="TPR"/>
    <property type="match status" value="6"/>
</dbReference>